<keyword evidence="4 12" id="KW-0812">Transmembrane</keyword>
<proteinExistence type="predicted"/>
<evidence type="ECO:0000256" key="11">
    <source>
        <dbReference type="SAM" id="MobiDB-lite"/>
    </source>
</evidence>
<feature type="transmembrane region" description="Helical" evidence="12">
    <location>
        <begin position="29"/>
        <end position="54"/>
    </location>
</feature>
<name>A0A919LZ74_KLEPN</name>
<dbReference type="GO" id="GO:0016020">
    <property type="term" value="C:membrane"/>
    <property type="evidence" value="ECO:0007669"/>
    <property type="project" value="UniProtKB-SubCell"/>
</dbReference>
<feature type="region of interest" description="Disordered" evidence="11">
    <location>
        <begin position="80"/>
        <end position="103"/>
    </location>
</feature>
<dbReference type="InterPro" id="IPR025201">
    <property type="entry name" value="KdpD_TM"/>
</dbReference>
<dbReference type="AlphaFoldDB" id="A0A919LZ74"/>
<keyword evidence="3" id="KW-0808">Transferase</keyword>
<evidence type="ECO:0000256" key="6">
    <source>
        <dbReference type="ARBA" id="ARBA00022777"/>
    </source>
</evidence>
<evidence type="ECO:0000256" key="12">
    <source>
        <dbReference type="SAM" id="Phobius"/>
    </source>
</evidence>
<evidence type="ECO:0000256" key="3">
    <source>
        <dbReference type="ARBA" id="ARBA00022679"/>
    </source>
</evidence>
<feature type="domain" description="Sensor protein KdpD transmembrane" evidence="13">
    <location>
        <begin position="2"/>
        <end position="62"/>
    </location>
</feature>
<keyword evidence="8 12" id="KW-1133">Transmembrane helix</keyword>
<dbReference type="Gene3D" id="1.20.120.620">
    <property type="entry name" value="Backbone structure of the membrane domain of e. Coli histidine kinase receptor kdpd"/>
    <property type="match status" value="1"/>
</dbReference>
<evidence type="ECO:0000256" key="9">
    <source>
        <dbReference type="ARBA" id="ARBA00023012"/>
    </source>
</evidence>
<evidence type="ECO:0000256" key="4">
    <source>
        <dbReference type="ARBA" id="ARBA00022692"/>
    </source>
</evidence>
<organism evidence="14 15">
    <name type="scientific">Klebsiella pneumoniae</name>
    <dbReference type="NCBI Taxonomy" id="573"/>
    <lineage>
        <taxon>Bacteria</taxon>
        <taxon>Pseudomonadati</taxon>
        <taxon>Pseudomonadota</taxon>
        <taxon>Gammaproteobacteria</taxon>
        <taxon>Enterobacterales</taxon>
        <taxon>Enterobacteriaceae</taxon>
        <taxon>Klebsiella/Raoultella group</taxon>
        <taxon>Klebsiella</taxon>
        <taxon>Klebsiella pneumoniae complex</taxon>
    </lineage>
</organism>
<dbReference type="Proteomes" id="UP000655094">
    <property type="component" value="Unassembled WGS sequence"/>
</dbReference>
<dbReference type="Pfam" id="PF13493">
    <property type="entry name" value="DUF4118"/>
    <property type="match status" value="1"/>
</dbReference>
<keyword evidence="6" id="KW-0418">Kinase</keyword>
<evidence type="ECO:0000256" key="1">
    <source>
        <dbReference type="ARBA" id="ARBA00004141"/>
    </source>
</evidence>
<dbReference type="GO" id="GO:0000160">
    <property type="term" value="P:phosphorelay signal transduction system"/>
    <property type="evidence" value="ECO:0007669"/>
    <property type="project" value="UniProtKB-KW"/>
</dbReference>
<evidence type="ECO:0000256" key="10">
    <source>
        <dbReference type="ARBA" id="ARBA00023136"/>
    </source>
</evidence>
<accession>A0A919LZ74</accession>
<reference evidence="14" key="1">
    <citation type="submission" date="2020-10" db="EMBL/GenBank/DDBJ databases">
        <title>Genome Sequence of ESBL Producing Zambian Clinical Strains.</title>
        <authorList>
            <person name="Shawa M."/>
            <person name="Furuta Y."/>
            <person name="Simbotwe M."/>
            <person name="Mulenga E."/>
            <person name="Mubanga M."/>
            <person name="Mulenga G."/>
            <person name="Kaile C."/>
            <person name="Zorigt T."/>
            <person name="Hang'ombe B."/>
            <person name="Higashi H."/>
        </authorList>
    </citation>
    <scope>NUCLEOTIDE SEQUENCE</scope>
    <source>
        <strain evidence="14">Zam_UTH_09</strain>
    </source>
</reference>
<dbReference type="GO" id="GO:0016301">
    <property type="term" value="F:kinase activity"/>
    <property type="evidence" value="ECO:0007669"/>
    <property type="project" value="UniProtKB-KW"/>
</dbReference>
<keyword evidence="7" id="KW-0067">ATP-binding</keyword>
<evidence type="ECO:0000256" key="8">
    <source>
        <dbReference type="ARBA" id="ARBA00022989"/>
    </source>
</evidence>
<dbReference type="InterPro" id="IPR038318">
    <property type="entry name" value="KdpD_sf"/>
</dbReference>
<evidence type="ECO:0000256" key="5">
    <source>
        <dbReference type="ARBA" id="ARBA00022741"/>
    </source>
</evidence>
<comment type="caution">
    <text evidence="14">The sequence shown here is derived from an EMBL/GenBank/DDBJ whole genome shotgun (WGS) entry which is preliminary data.</text>
</comment>
<evidence type="ECO:0000313" key="14">
    <source>
        <dbReference type="EMBL" id="GHK53217.1"/>
    </source>
</evidence>
<evidence type="ECO:0000256" key="2">
    <source>
        <dbReference type="ARBA" id="ARBA00022553"/>
    </source>
</evidence>
<sequence length="103" mass="11019">MAVALCAIITLVAMQWLMAFEAANLVMLYLLGVVIIALVYGRWPSVLATVINVISFDLFLSPARAGGVGCPVSAHLRRDAHRGPAYRQPHRRRALPGAGGALP</sequence>
<evidence type="ECO:0000256" key="7">
    <source>
        <dbReference type="ARBA" id="ARBA00022840"/>
    </source>
</evidence>
<keyword evidence="9" id="KW-0902">Two-component regulatory system</keyword>
<keyword evidence="2" id="KW-0597">Phosphoprotein</keyword>
<evidence type="ECO:0000259" key="13">
    <source>
        <dbReference type="Pfam" id="PF13493"/>
    </source>
</evidence>
<dbReference type="GO" id="GO:0005524">
    <property type="term" value="F:ATP binding"/>
    <property type="evidence" value="ECO:0007669"/>
    <property type="project" value="UniProtKB-KW"/>
</dbReference>
<gene>
    <name evidence="14" type="ORF">KPZU09_29530</name>
</gene>
<dbReference type="EMBL" id="BNFF01000001">
    <property type="protein sequence ID" value="GHK53217.1"/>
    <property type="molecule type" value="Genomic_DNA"/>
</dbReference>
<evidence type="ECO:0000313" key="15">
    <source>
        <dbReference type="Proteomes" id="UP000655094"/>
    </source>
</evidence>
<comment type="subcellular location">
    <subcellularLocation>
        <location evidence="1">Membrane</location>
        <topology evidence="1">Multi-pass membrane protein</topology>
    </subcellularLocation>
</comment>
<keyword evidence="10 12" id="KW-0472">Membrane</keyword>
<protein>
    <recommendedName>
        <fullName evidence="13">Sensor protein KdpD transmembrane domain-containing protein</fullName>
    </recommendedName>
</protein>
<keyword evidence="5" id="KW-0547">Nucleotide-binding</keyword>